<sequence length="118" mass="13633">VKYAVVYGVRQRRPYTHRFYESRREIRQVKHEQSLASAAALDNALDNLDEEDDDDQSSTHRTSVTNFNAQLSDTTNKNTEAEVLSQLDELRLKFDQGDISFGEYLSELKKIVDAQKIH</sequence>
<evidence type="ECO:0000313" key="2">
    <source>
        <dbReference type="EMBL" id="CAF0839751.1"/>
    </source>
</evidence>
<dbReference type="EMBL" id="CAJNOK010001997">
    <property type="protein sequence ID" value="CAF0839751.1"/>
    <property type="molecule type" value="Genomic_DNA"/>
</dbReference>
<dbReference type="AlphaFoldDB" id="A0A8S2D8P1"/>
<proteinExistence type="predicted"/>
<accession>A0A8S2D8P1</accession>
<evidence type="ECO:0000256" key="1">
    <source>
        <dbReference type="SAM" id="MobiDB-lite"/>
    </source>
</evidence>
<dbReference type="Proteomes" id="UP000677228">
    <property type="component" value="Unassembled WGS sequence"/>
</dbReference>
<feature type="region of interest" description="Disordered" evidence="1">
    <location>
        <begin position="40"/>
        <end position="78"/>
    </location>
</feature>
<gene>
    <name evidence="2" type="ORF">OVA965_LOCUS6580</name>
    <name evidence="3" type="ORF">TMI583_LOCUS6576</name>
</gene>
<dbReference type="EMBL" id="CAJOBA010001997">
    <property type="protein sequence ID" value="CAF3624636.1"/>
    <property type="molecule type" value="Genomic_DNA"/>
</dbReference>
<comment type="caution">
    <text evidence="2">The sequence shown here is derived from an EMBL/GenBank/DDBJ whole genome shotgun (WGS) entry which is preliminary data.</text>
</comment>
<evidence type="ECO:0000313" key="3">
    <source>
        <dbReference type="EMBL" id="CAF3624636.1"/>
    </source>
</evidence>
<feature type="compositionally biased region" description="Polar residues" evidence="1">
    <location>
        <begin position="59"/>
        <end position="78"/>
    </location>
</feature>
<reference evidence="2" key="1">
    <citation type="submission" date="2021-02" db="EMBL/GenBank/DDBJ databases">
        <authorList>
            <person name="Nowell W R."/>
        </authorList>
    </citation>
    <scope>NUCLEOTIDE SEQUENCE</scope>
</reference>
<feature type="compositionally biased region" description="Acidic residues" evidence="1">
    <location>
        <begin position="47"/>
        <end position="56"/>
    </location>
</feature>
<organism evidence="2 4">
    <name type="scientific">Didymodactylos carnosus</name>
    <dbReference type="NCBI Taxonomy" id="1234261"/>
    <lineage>
        <taxon>Eukaryota</taxon>
        <taxon>Metazoa</taxon>
        <taxon>Spiralia</taxon>
        <taxon>Gnathifera</taxon>
        <taxon>Rotifera</taxon>
        <taxon>Eurotatoria</taxon>
        <taxon>Bdelloidea</taxon>
        <taxon>Philodinida</taxon>
        <taxon>Philodinidae</taxon>
        <taxon>Didymodactylos</taxon>
    </lineage>
</organism>
<dbReference type="Proteomes" id="UP000682733">
    <property type="component" value="Unassembled WGS sequence"/>
</dbReference>
<evidence type="ECO:0000313" key="4">
    <source>
        <dbReference type="Proteomes" id="UP000677228"/>
    </source>
</evidence>
<name>A0A8S2D8P1_9BILA</name>
<protein>
    <submittedName>
        <fullName evidence="2">Uncharacterized protein</fullName>
    </submittedName>
</protein>
<feature type="non-terminal residue" evidence="2">
    <location>
        <position position="118"/>
    </location>
</feature>